<reference evidence="1" key="1">
    <citation type="submission" date="2018-03" db="EMBL/GenBank/DDBJ databases">
        <title>Draft genome sequences of Megaviruse, new member of the family Mimiviridae isolated from water in Shanghai, China.</title>
        <authorList>
            <person name="Xia Y."/>
        </authorList>
    </citation>
    <scope>NUCLEOTIDE SEQUENCE</scope>
    <source>
        <strain evidence="1">SH</strain>
    </source>
</reference>
<protein>
    <submittedName>
        <fullName evidence="1">Uncharacterized protein</fullName>
    </submittedName>
</protein>
<dbReference type="EMBL" id="MH046811">
    <property type="protein sequence ID" value="AZL89769.1"/>
    <property type="molecule type" value="Genomic_DNA"/>
</dbReference>
<organism evidence="1">
    <name type="scientific">Megavirus baoshan</name>
    <dbReference type="NCBI Taxonomy" id="2496520"/>
    <lineage>
        <taxon>Viruses</taxon>
        <taxon>Varidnaviria</taxon>
        <taxon>Bamfordvirae</taxon>
        <taxon>Nucleocytoviricota</taxon>
        <taxon>Megaviricetes</taxon>
        <taxon>Imitervirales</taxon>
        <taxon>Mimiviridae</taxon>
        <taxon>Megamimivirinae</taxon>
        <taxon>Megavirus</taxon>
        <taxon>Megavirus baoshanense</taxon>
    </lineage>
</organism>
<name>A0A3Q8U8I4_9VIRU</name>
<gene>
    <name evidence="1" type="ORF">Mb0924</name>
</gene>
<proteinExistence type="predicted"/>
<accession>A0A3Q8U8I4</accession>
<evidence type="ECO:0000313" key="1">
    <source>
        <dbReference type="EMBL" id="AZL89769.1"/>
    </source>
</evidence>
<sequence>MECYECGNMSTNIVLYYNIKLKIYIGSENYNNNNHQNFKPICEKCVVKFLLQRQDNYANCNICNGFYKQSYYKNDNRCNICSENVSRIPINRCMDCIICKNNVRNVINGSDIISWARILNFTTFSYGLSGSFQIIDNVLPSNSGVMCSECLKSYKFKLLLNVKCDRCCNSFQSITPNSDTQGNGCASSVMDDCIITHYGSKYDSESDNIMFTNERPKEIKYRSNLCDNCITQLINNGVCQKPEYHNNNNIDNIDNIDNIVEFEIPNPMDLINESK</sequence>